<keyword evidence="8" id="KW-0961">Cell wall biogenesis/degradation</keyword>
<sequence length="769" mass="80669">MYVDSSSTTLSVPTMISVSTILRLAALVAVAAAAPSNVTRTETAKRATCTVNSVSSASNLGSCTSVVIEAFTVPSGSTVTIAAASGATVTMTGDITFAKTTSSGPLITFNTANINFNGGNHNINGNGAAYWDGQGTNGGVTKPHPFVKFKGSGTFSSVTVLNSPAQAISVGTTAASVIQHVTVDNSAGAALGHNTDGFDVSASGVTISQCTVINQDDCVAVNSGDSIIVEDTTCTGSHGISIGSIASGKSVTNFKAARNTITGGLYGLRIKVDASATGAKVSGVVYEANKISGITDYGVLITQSYPANDGTPGTGGPISGVAFNGGTTTVAVDSSAMSVVVDCGACSGTWDFSGLDVTAGGKGSSIVPNKATTRFFLLATIMTYPHIPRLGQSWPLPPANEIGLDARGVSAWHLLLSAESVALALPKSTAMYKDKVVAVRLIGWFIKDFWEHGQSTGYARLCKEVFSCNVSTAPEDAVGVALCNEKIFTMGLDLRNQLLRVFYARTDRVPTPSAHASRPSYEKHRARILNDMANVKPGEGRTRSQAKADALLRDGYKCVLTGLYDNNTLQTIPELEAKASAEGVSNIGTHVVHLFSATAQSNPDYATSALSILEMFGLGAAVQNLLGKRVNNLFNVMTMCLNLHVDFDHFLFWLEAVPGQEHTYNVVARNPRVFFGQTPTPLRQVKFRVDPDAERDAAGLKVPIRLDLPDPQLIAIRAACARVAAMSGAADQFLQMYKDRDEDELGTLADSESAVYLLDSLLQTISARS</sequence>
<dbReference type="InterPro" id="IPR050434">
    <property type="entry name" value="Glycosyl_hydrlase_28"/>
</dbReference>
<feature type="chain" id="PRO_5042068061" description="endo-polygalacturonase" evidence="12">
    <location>
        <begin position="34"/>
        <end position="769"/>
    </location>
</feature>
<evidence type="ECO:0000256" key="8">
    <source>
        <dbReference type="ARBA" id="ARBA00023316"/>
    </source>
</evidence>
<evidence type="ECO:0000256" key="3">
    <source>
        <dbReference type="ARBA" id="ARBA00022729"/>
    </source>
</evidence>
<dbReference type="EC" id="3.2.1.15" evidence="2"/>
<comment type="similarity">
    <text evidence="1 11">Belongs to the glycosyl hydrolase 28 family.</text>
</comment>
<dbReference type="Proteomes" id="UP001295794">
    <property type="component" value="Unassembled WGS sequence"/>
</dbReference>
<dbReference type="GO" id="GO:0071555">
    <property type="term" value="P:cell wall organization"/>
    <property type="evidence" value="ECO:0007669"/>
    <property type="project" value="UniProtKB-KW"/>
</dbReference>
<protein>
    <recommendedName>
        <fullName evidence="2">endo-polygalacturonase</fullName>
        <ecNumber evidence="2">3.2.1.15</ecNumber>
    </recommendedName>
</protein>
<evidence type="ECO:0000256" key="9">
    <source>
        <dbReference type="ARBA" id="ARBA00034074"/>
    </source>
</evidence>
<dbReference type="PROSITE" id="PS00502">
    <property type="entry name" value="POLYGALACTURONASE"/>
    <property type="match status" value="1"/>
</dbReference>
<evidence type="ECO:0000256" key="2">
    <source>
        <dbReference type="ARBA" id="ARBA00012736"/>
    </source>
</evidence>
<dbReference type="SUPFAM" id="SSF51126">
    <property type="entry name" value="Pectin lyase-like"/>
    <property type="match status" value="1"/>
</dbReference>
<feature type="signal peptide" evidence="12">
    <location>
        <begin position="1"/>
        <end position="33"/>
    </location>
</feature>
<evidence type="ECO:0000313" key="13">
    <source>
        <dbReference type="EMBL" id="CAK5275090.1"/>
    </source>
</evidence>
<evidence type="ECO:0000256" key="6">
    <source>
        <dbReference type="ARBA" id="ARBA00023157"/>
    </source>
</evidence>
<keyword evidence="5 11" id="KW-0378">Hydrolase</keyword>
<evidence type="ECO:0000256" key="11">
    <source>
        <dbReference type="RuleBase" id="RU361169"/>
    </source>
</evidence>
<dbReference type="AlphaFoldDB" id="A0AAD2HHV6"/>
<dbReference type="EMBL" id="CAVNYO010000405">
    <property type="protein sequence ID" value="CAK5275090.1"/>
    <property type="molecule type" value="Genomic_DNA"/>
</dbReference>
<dbReference type="PANTHER" id="PTHR31884:SF1">
    <property type="entry name" value="POLYGALACTURONASE"/>
    <property type="match status" value="1"/>
</dbReference>
<dbReference type="SMART" id="SM00710">
    <property type="entry name" value="PbH1"/>
    <property type="match status" value="6"/>
</dbReference>
<evidence type="ECO:0000256" key="12">
    <source>
        <dbReference type="SAM" id="SignalP"/>
    </source>
</evidence>
<dbReference type="Gene3D" id="2.160.20.10">
    <property type="entry name" value="Single-stranded right-handed beta-helix, Pectin lyase-like"/>
    <property type="match status" value="1"/>
</dbReference>
<name>A0AAD2HHV6_9AGAR</name>
<accession>A0AAD2HHV6</accession>
<keyword evidence="7 11" id="KW-0326">Glycosidase</keyword>
<proteinExistence type="inferred from homology"/>
<comment type="caution">
    <text evidence="13">The sequence shown here is derived from an EMBL/GenBank/DDBJ whole genome shotgun (WGS) entry which is preliminary data.</text>
</comment>
<evidence type="ECO:0000313" key="14">
    <source>
        <dbReference type="Proteomes" id="UP001295794"/>
    </source>
</evidence>
<dbReference type="GO" id="GO:0005576">
    <property type="term" value="C:extracellular region"/>
    <property type="evidence" value="ECO:0007669"/>
    <property type="project" value="TreeGrafter"/>
</dbReference>
<comment type="catalytic activity">
    <reaction evidence="9">
        <text>(1,4-alpha-D-galacturonosyl)n+m + H2O = (1,4-alpha-D-galacturonosyl)n + (1,4-alpha-D-galacturonosyl)m.</text>
        <dbReference type="EC" id="3.2.1.15"/>
    </reaction>
</comment>
<dbReference type="PANTHER" id="PTHR31884">
    <property type="entry name" value="POLYGALACTURONASE"/>
    <property type="match status" value="1"/>
</dbReference>
<keyword evidence="6" id="KW-1015">Disulfide bond</keyword>
<dbReference type="InterPro" id="IPR000743">
    <property type="entry name" value="Glyco_hydro_28"/>
</dbReference>
<dbReference type="InterPro" id="IPR012334">
    <property type="entry name" value="Pectin_lyas_fold"/>
</dbReference>
<gene>
    <name evidence="13" type="ORF">MYCIT1_LOCUS22652</name>
</gene>
<evidence type="ECO:0000256" key="10">
    <source>
        <dbReference type="PROSITE-ProRule" id="PRU10052"/>
    </source>
</evidence>
<evidence type="ECO:0000256" key="7">
    <source>
        <dbReference type="ARBA" id="ARBA00023295"/>
    </source>
</evidence>
<organism evidence="13 14">
    <name type="scientific">Mycena citricolor</name>
    <dbReference type="NCBI Taxonomy" id="2018698"/>
    <lineage>
        <taxon>Eukaryota</taxon>
        <taxon>Fungi</taxon>
        <taxon>Dikarya</taxon>
        <taxon>Basidiomycota</taxon>
        <taxon>Agaricomycotina</taxon>
        <taxon>Agaricomycetes</taxon>
        <taxon>Agaricomycetidae</taxon>
        <taxon>Agaricales</taxon>
        <taxon>Marasmiineae</taxon>
        <taxon>Mycenaceae</taxon>
        <taxon>Mycena</taxon>
    </lineage>
</organism>
<dbReference type="InterPro" id="IPR006626">
    <property type="entry name" value="PbH1"/>
</dbReference>
<evidence type="ECO:0000256" key="5">
    <source>
        <dbReference type="ARBA" id="ARBA00022801"/>
    </source>
</evidence>
<dbReference type="Pfam" id="PF00295">
    <property type="entry name" value="Glyco_hydro_28"/>
    <property type="match status" value="1"/>
</dbReference>
<reference evidence="13" key="1">
    <citation type="submission" date="2023-11" db="EMBL/GenBank/DDBJ databases">
        <authorList>
            <person name="De Vega J J."/>
            <person name="De Vega J J."/>
        </authorList>
    </citation>
    <scope>NUCLEOTIDE SEQUENCE</scope>
</reference>
<feature type="active site" evidence="10">
    <location>
        <position position="238"/>
    </location>
</feature>
<dbReference type="GO" id="GO:0004650">
    <property type="term" value="F:polygalacturonase activity"/>
    <property type="evidence" value="ECO:0007669"/>
    <property type="project" value="UniProtKB-EC"/>
</dbReference>
<keyword evidence="4" id="KW-0677">Repeat</keyword>
<keyword evidence="3 12" id="KW-0732">Signal</keyword>
<keyword evidence="14" id="KW-1185">Reference proteome</keyword>
<dbReference type="InterPro" id="IPR011050">
    <property type="entry name" value="Pectin_lyase_fold/virulence"/>
</dbReference>
<dbReference type="GO" id="GO:0045490">
    <property type="term" value="P:pectin catabolic process"/>
    <property type="evidence" value="ECO:0007669"/>
    <property type="project" value="UniProtKB-ARBA"/>
</dbReference>
<evidence type="ECO:0000256" key="1">
    <source>
        <dbReference type="ARBA" id="ARBA00008834"/>
    </source>
</evidence>
<evidence type="ECO:0000256" key="4">
    <source>
        <dbReference type="ARBA" id="ARBA00022737"/>
    </source>
</evidence>